<evidence type="ECO:0000256" key="2">
    <source>
        <dbReference type="ARBA" id="ARBA00022729"/>
    </source>
</evidence>
<dbReference type="Pfam" id="PF08276">
    <property type="entry name" value="PAN_2"/>
    <property type="match status" value="1"/>
</dbReference>
<evidence type="ECO:0000313" key="8">
    <source>
        <dbReference type="Proteomes" id="UP001168877"/>
    </source>
</evidence>
<dbReference type="GO" id="GO:0048544">
    <property type="term" value="P:recognition of pollen"/>
    <property type="evidence" value="ECO:0007669"/>
    <property type="project" value="InterPro"/>
</dbReference>
<keyword evidence="5" id="KW-0472">Membrane</keyword>
<dbReference type="GO" id="GO:0004674">
    <property type="term" value="F:protein serine/threonine kinase activity"/>
    <property type="evidence" value="ECO:0007669"/>
    <property type="project" value="InterPro"/>
</dbReference>
<dbReference type="Proteomes" id="UP001168877">
    <property type="component" value="Unassembled WGS sequence"/>
</dbReference>
<dbReference type="PROSITE" id="PS50948">
    <property type="entry name" value="PAN"/>
    <property type="match status" value="1"/>
</dbReference>
<dbReference type="InterPro" id="IPR000858">
    <property type="entry name" value="S_locus_glycoprot_dom"/>
</dbReference>
<evidence type="ECO:0000256" key="5">
    <source>
        <dbReference type="SAM" id="Phobius"/>
    </source>
</evidence>
<keyword evidence="5" id="KW-1133">Transmembrane helix</keyword>
<accession>A0AA39T1U2</accession>
<dbReference type="Pfam" id="PF00954">
    <property type="entry name" value="S_locus_glycop"/>
    <property type="match status" value="1"/>
</dbReference>
<dbReference type="InterPro" id="IPR021820">
    <property type="entry name" value="S-locus_recpt_kinase_C"/>
</dbReference>
<keyword evidence="4" id="KW-0675">Receptor</keyword>
<dbReference type="FunFam" id="3.50.4.10:FF:000002">
    <property type="entry name" value="G-type lectin S-receptor-like serine/threonine-protein kinase"/>
    <property type="match status" value="1"/>
</dbReference>
<evidence type="ECO:0000313" key="7">
    <source>
        <dbReference type="EMBL" id="KAK0600197.1"/>
    </source>
</evidence>
<evidence type="ECO:0000259" key="6">
    <source>
        <dbReference type="PROSITE" id="PS50948"/>
    </source>
</evidence>
<keyword evidence="2" id="KW-0732">Signal</keyword>
<dbReference type="Pfam" id="PF11883">
    <property type="entry name" value="DUF3403"/>
    <property type="match status" value="1"/>
</dbReference>
<dbReference type="Gene3D" id="3.50.4.10">
    <property type="entry name" value="Hepatocyte Growth Factor"/>
    <property type="match status" value="1"/>
</dbReference>
<dbReference type="CDD" id="cd01098">
    <property type="entry name" value="PAN_AP_plant"/>
    <property type="match status" value="1"/>
</dbReference>
<dbReference type="InterPro" id="IPR003609">
    <property type="entry name" value="Pan_app"/>
</dbReference>
<dbReference type="SMART" id="SM00473">
    <property type="entry name" value="PAN_AP"/>
    <property type="match status" value="1"/>
</dbReference>
<dbReference type="EMBL" id="JAUESC010000003">
    <property type="protein sequence ID" value="KAK0600197.1"/>
    <property type="molecule type" value="Genomic_DNA"/>
</dbReference>
<evidence type="ECO:0000256" key="3">
    <source>
        <dbReference type="ARBA" id="ARBA00023157"/>
    </source>
</evidence>
<name>A0AA39T1U2_ACESA</name>
<dbReference type="AlphaFoldDB" id="A0AA39T1U2"/>
<proteinExistence type="predicted"/>
<keyword evidence="5" id="KW-0812">Transmembrane</keyword>
<protein>
    <recommendedName>
        <fullName evidence="6">Apple domain-containing protein</fullName>
    </recommendedName>
</protein>
<reference evidence="7" key="1">
    <citation type="journal article" date="2022" name="Plant J.">
        <title>Strategies of tolerance reflected in two North American maple genomes.</title>
        <authorList>
            <person name="McEvoy S.L."/>
            <person name="Sezen U.U."/>
            <person name="Trouern-Trend A."/>
            <person name="McMahon S.M."/>
            <person name="Schaberg P.G."/>
            <person name="Yang J."/>
            <person name="Wegrzyn J.L."/>
            <person name="Swenson N.G."/>
        </authorList>
    </citation>
    <scope>NUCLEOTIDE SEQUENCE</scope>
    <source>
        <strain evidence="7">NS2018</strain>
    </source>
</reference>
<keyword evidence="3" id="KW-1015">Disulfide bond</keyword>
<dbReference type="SUPFAM" id="SSF56112">
    <property type="entry name" value="Protein kinase-like (PK-like)"/>
    <property type="match status" value="1"/>
</dbReference>
<organism evidence="7 8">
    <name type="scientific">Acer saccharum</name>
    <name type="common">Sugar maple</name>
    <dbReference type="NCBI Taxonomy" id="4024"/>
    <lineage>
        <taxon>Eukaryota</taxon>
        <taxon>Viridiplantae</taxon>
        <taxon>Streptophyta</taxon>
        <taxon>Embryophyta</taxon>
        <taxon>Tracheophyta</taxon>
        <taxon>Spermatophyta</taxon>
        <taxon>Magnoliopsida</taxon>
        <taxon>eudicotyledons</taxon>
        <taxon>Gunneridae</taxon>
        <taxon>Pentapetalae</taxon>
        <taxon>rosids</taxon>
        <taxon>malvids</taxon>
        <taxon>Sapindales</taxon>
        <taxon>Sapindaceae</taxon>
        <taxon>Hippocastanoideae</taxon>
        <taxon>Acereae</taxon>
        <taxon>Acer</taxon>
    </lineage>
</organism>
<feature type="domain" description="Apple" evidence="6">
    <location>
        <begin position="162"/>
        <end position="243"/>
    </location>
</feature>
<evidence type="ECO:0000256" key="4">
    <source>
        <dbReference type="ARBA" id="ARBA00023170"/>
    </source>
</evidence>
<gene>
    <name evidence="7" type="ORF">LWI29_012670</name>
</gene>
<evidence type="ECO:0000256" key="1">
    <source>
        <dbReference type="ARBA" id="ARBA00022553"/>
    </source>
</evidence>
<comment type="caution">
    <text evidence="7">The sequence shown here is derived from an EMBL/GenBank/DDBJ whole genome shotgun (WGS) entry which is preliminary data.</text>
</comment>
<reference evidence="7" key="2">
    <citation type="submission" date="2023-06" db="EMBL/GenBank/DDBJ databases">
        <authorList>
            <person name="Swenson N.G."/>
            <person name="Wegrzyn J.L."/>
            <person name="Mcevoy S.L."/>
        </authorList>
    </citation>
    <scope>NUCLEOTIDE SEQUENCE</scope>
    <source>
        <strain evidence="7">NS2018</strain>
        <tissue evidence="7">Leaf</tissue>
    </source>
</reference>
<dbReference type="Gene3D" id="3.30.200.20">
    <property type="entry name" value="Phosphorylase Kinase, domain 1"/>
    <property type="match status" value="1"/>
</dbReference>
<dbReference type="InterPro" id="IPR011009">
    <property type="entry name" value="Kinase-like_dom_sf"/>
</dbReference>
<keyword evidence="1" id="KW-0597">Phosphoprotein</keyword>
<feature type="transmembrane region" description="Helical" evidence="5">
    <location>
        <begin position="269"/>
        <end position="290"/>
    </location>
</feature>
<sequence>MDDPAPGNFTYQVDPHGFPQIILRNGSEIIYRAGSWDGLGFTGTPTLRPNSVYTYDFVSNEKEVFYMFELKNSSVPSKLAVTPSGDVQHFIWIDETQTWNRDSVSAFDQCNKYALCGSYASCDINKSPAVCKCLEGFTPKSPGEWKILDWTEGCVQRALLPCNHSDQFQKYAAVKLPDTSQSWVDKNISLVECEKLCLNNCSCTAYANSDVREEGSGCLLWFSDLLDIRNLSMNGQDLYVRVAASELDNIDQMRQPIARRRHLSERKRAIIVVSCVVSAMGVLVLGWVIFMCKRKLRIQGKTDNGRDINDNNEERKTDEMELLIYDLNTIANATDNFADKNKLGEGGFGPVYKAWRLWNDERAVELIDQLLDYSSTLSKILRCIHIGLLCVQQGPEDRPNMSTVALMLGGEGSLPQPRQPGFFTERNLTEPEITINEITISLLEPR</sequence>
<keyword evidence="8" id="KW-1185">Reference proteome</keyword>
<dbReference type="PANTHER" id="PTHR32444">
    <property type="entry name" value="BULB-TYPE LECTIN DOMAIN-CONTAINING PROTEIN"/>
    <property type="match status" value="1"/>
</dbReference>
<dbReference type="PANTHER" id="PTHR32444:SF183">
    <property type="entry name" value="APPLE DOMAIN-CONTAINING PROTEIN"/>
    <property type="match status" value="1"/>
</dbReference>